<sequence>MLAMFVFISQLIRSDLQSAGNANAAWAWREHASPRSPSERSTRTMRDDVLEARSKAPPCSTTRVSQWGSALRGRLQRPRRLSCVGLRGVLSRGRVRYELSAKGLVRARALDTSPACKSNMPSPADARQGLPYSSDARRRRCAAIGDSRNPGVR</sequence>
<keyword evidence="3" id="KW-1185">Reference proteome</keyword>
<proteinExistence type="predicted"/>
<evidence type="ECO:0000313" key="3">
    <source>
        <dbReference type="Proteomes" id="UP000320762"/>
    </source>
</evidence>
<evidence type="ECO:0000256" key="1">
    <source>
        <dbReference type="SAM" id="MobiDB-lite"/>
    </source>
</evidence>
<evidence type="ECO:0000313" key="2">
    <source>
        <dbReference type="EMBL" id="TRM59771.1"/>
    </source>
</evidence>
<protein>
    <submittedName>
        <fullName evidence="2">Uncharacterized protein</fullName>
    </submittedName>
</protein>
<accession>A0A550C4N1</accession>
<gene>
    <name evidence="2" type="ORF">BD626DRAFT_147847</name>
</gene>
<reference evidence="2 3" key="1">
    <citation type="journal article" date="2019" name="New Phytol.">
        <title>Comparative genomics reveals unique wood-decay strategies and fruiting body development in the Schizophyllaceae.</title>
        <authorList>
            <person name="Almasi E."/>
            <person name="Sahu N."/>
            <person name="Krizsan K."/>
            <person name="Balint B."/>
            <person name="Kovacs G.M."/>
            <person name="Kiss B."/>
            <person name="Cseklye J."/>
            <person name="Drula E."/>
            <person name="Henrissat B."/>
            <person name="Nagy I."/>
            <person name="Chovatia M."/>
            <person name="Adam C."/>
            <person name="LaButti K."/>
            <person name="Lipzen A."/>
            <person name="Riley R."/>
            <person name="Grigoriev I.V."/>
            <person name="Nagy L.G."/>
        </authorList>
    </citation>
    <scope>NUCLEOTIDE SEQUENCE [LARGE SCALE GENOMIC DNA]</scope>
    <source>
        <strain evidence="2 3">NL-1724</strain>
    </source>
</reference>
<name>A0A550C4N1_9AGAR</name>
<dbReference type="Proteomes" id="UP000320762">
    <property type="component" value="Unassembled WGS sequence"/>
</dbReference>
<dbReference type="EMBL" id="VDMD01000026">
    <property type="protein sequence ID" value="TRM59771.1"/>
    <property type="molecule type" value="Genomic_DNA"/>
</dbReference>
<organism evidence="2 3">
    <name type="scientific">Schizophyllum amplum</name>
    <dbReference type="NCBI Taxonomy" id="97359"/>
    <lineage>
        <taxon>Eukaryota</taxon>
        <taxon>Fungi</taxon>
        <taxon>Dikarya</taxon>
        <taxon>Basidiomycota</taxon>
        <taxon>Agaricomycotina</taxon>
        <taxon>Agaricomycetes</taxon>
        <taxon>Agaricomycetidae</taxon>
        <taxon>Agaricales</taxon>
        <taxon>Schizophyllaceae</taxon>
        <taxon>Schizophyllum</taxon>
    </lineage>
</organism>
<dbReference type="AlphaFoldDB" id="A0A550C4N1"/>
<comment type="caution">
    <text evidence="2">The sequence shown here is derived from an EMBL/GenBank/DDBJ whole genome shotgun (WGS) entry which is preliminary data.</text>
</comment>
<feature type="region of interest" description="Disordered" evidence="1">
    <location>
        <begin position="113"/>
        <end position="153"/>
    </location>
</feature>